<feature type="domain" description="Hemerythrin-like" evidence="5">
    <location>
        <begin position="80"/>
        <end position="232"/>
    </location>
</feature>
<dbReference type="RefSeq" id="WP_260794324.1">
    <property type="nucleotide sequence ID" value="NZ_CP093313.1"/>
</dbReference>
<dbReference type="Gene3D" id="1.20.120.520">
    <property type="entry name" value="nmb1532 protein domain like"/>
    <property type="match status" value="1"/>
</dbReference>
<evidence type="ECO:0000256" key="1">
    <source>
        <dbReference type="ARBA" id="ARBA00004496"/>
    </source>
</evidence>
<evidence type="ECO:0000313" key="6">
    <source>
        <dbReference type="EMBL" id="UWZ84818.1"/>
    </source>
</evidence>
<dbReference type="Pfam" id="PF04405">
    <property type="entry name" value="ScdA_N"/>
    <property type="match status" value="1"/>
</dbReference>
<dbReference type="EMBL" id="CP093313">
    <property type="protein sequence ID" value="UWZ84818.1"/>
    <property type="molecule type" value="Genomic_DNA"/>
</dbReference>
<organism evidence="6 7">
    <name type="scientific">Occallatibacter riparius</name>
    <dbReference type="NCBI Taxonomy" id="1002689"/>
    <lineage>
        <taxon>Bacteria</taxon>
        <taxon>Pseudomonadati</taxon>
        <taxon>Acidobacteriota</taxon>
        <taxon>Terriglobia</taxon>
        <taxon>Terriglobales</taxon>
        <taxon>Acidobacteriaceae</taxon>
        <taxon>Occallatibacter</taxon>
    </lineage>
</organism>
<comment type="subcellular location">
    <subcellularLocation>
        <location evidence="1">Cytoplasm</location>
    </subcellularLocation>
</comment>
<proteinExistence type="predicted"/>
<keyword evidence="7" id="KW-1185">Reference proteome</keyword>
<evidence type="ECO:0000259" key="5">
    <source>
        <dbReference type="Pfam" id="PF01814"/>
    </source>
</evidence>
<gene>
    <name evidence="6" type="ORF">MOP44_02510</name>
</gene>
<dbReference type="GO" id="GO:0046872">
    <property type="term" value="F:metal ion binding"/>
    <property type="evidence" value="ECO:0007669"/>
    <property type="project" value="UniProtKB-KW"/>
</dbReference>
<keyword evidence="4" id="KW-0408">Iron</keyword>
<dbReference type="KEGG" id="orp:MOP44_02510"/>
<dbReference type="GO" id="GO:0005737">
    <property type="term" value="C:cytoplasm"/>
    <property type="evidence" value="ECO:0007669"/>
    <property type="project" value="UniProtKB-SubCell"/>
</dbReference>
<dbReference type="InterPro" id="IPR019903">
    <property type="entry name" value="RIC_family"/>
</dbReference>
<evidence type="ECO:0000256" key="2">
    <source>
        <dbReference type="ARBA" id="ARBA00022490"/>
    </source>
</evidence>
<evidence type="ECO:0000256" key="3">
    <source>
        <dbReference type="ARBA" id="ARBA00022723"/>
    </source>
</evidence>
<sequence length="250" mass="28086">MTTATQSIREIVSSQPTAAAVLQRFDIDVCAQANESLNEACAHLQLSIEQVMEKLEDGAGMQDGARRANPSEFTPSRLIQHIVRVHHKNVRQELPQLVEMAHAIADKHSERAPELRKVELLVAELHAEMCEHLRKEEHVLFPYIAQVDEAPLLAFRPPQQCFSQVGQPVFVMVQEHERALLMLTELRQLTNDFKPPVWACAGFAALYEGMRGFATNLEEHIRLENDVLFPQAIAMEAELMQPGLVQAGAQ</sequence>
<name>A0A9J7BST9_9BACT</name>
<reference evidence="6" key="1">
    <citation type="submission" date="2021-04" db="EMBL/GenBank/DDBJ databases">
        <title>Phylogenetic analysis of Acidobacteriaceae.</title>
        <authorList>
            <person name="Qiu L."/>
            <person name="Zhang Q."/>
        </authorList>
    </citation>
    <scope>NUCLEOTIDE SEQUENCE</scope>
    <source>
        <strain evidence="6">DSM 25168</strain>
    </source>
</reference>
<dbReference type="Pfam" id="PF01814">
    <property type="entry name" value="Hemerythrin"/>
    <property type="match status" value="1"/>
</dbReference>
<dbReference type="PANTHER" id="PTHR36438:SF1">
    <property type="entry name" value="IRON-SULFUR CLUSTER REPAIR PROTEIN YTFE"/>
    <property type="match status" value="1"/>
</dbReference>
<accession>A0A9J7BST9</accession>
<evidence type="ECO:0000256" key="4">
    <source>
        <dbReference type="ARBA" id="ARBA00023004"/>
    </source>
</evidence>
<dbReference type="AlphaFoldDB" id="A0A9J7BST9"/>
<keyword evidence="3" id="KW-0479">Metal-binding</keyword>
<keyword evidence="2" id="KW-0963">Cytoplasm</keyword>
<dbReference type="Proteomes" id="UP001059380">
    <property type="component" value="Chromosome"/>
</dbReference>
<dbReference type="InterPro" id="IPR012312">
    <property type="entry name" value="Hemerythrin-like"/>
</dbReference>
<protein>
    <submittedName>
        <fullName evidence="6">DUF542 domain-containing protein</fullName>
    </submittedName>
</protein>
<evidence type="ECO:0000313" key="7">
    <source>
        <dbReference type="Proteomes" id="UP001059380"/>
    </source>
</evidence>
<dbReference type="PANTHER" id="PTHR36438">
    <property type="entry name" value="IRON-SULFUR CLUSTER REPAIR PROTEIN YTFE"/>
    <property type="match status" value="1"/>
</dbReference>